<dbReference type="InterPro" id="IPR039420">
    <property type="entry name" value="WalR-like"/>
</dbReference>
<dbReference type="Proteomes" id="UP000035214">
    <property type="component" value="Unassembled WGS sequence"/>
</dbReference>
<dbReference type="Proteomes" id="UP000226257">
    <property type="component" value="Unassembled WGS sequence"/>
</dbReference>
<dbReference type="Pfam" id="PF00072">
    <property type="entry name" value="Response_reg"/>
    <property type="match status" value="1"/>
</dbReference>
<dbReference type="RefSeq" id="WP_000746049.1">
    <property type="nucleotide sequence ID" value="NZ_CP015730.1"/>
</dbReference>
<name>A0A0A3VTT7_BACCE</name>
<dbReference type="EMBL" id="CP028009">
    <property type="protein sequence ID" value="QHV46034.1"/>
    <property type="molecule type" value="Genomic_DNA"/>
</dbReference>
<dbReference type="PROSITE" id="PS50110">
    <property type="entry name" value="RESPONSE_REGULATORY"/>
    <property type="match status" value="1"/>
</dbReference>
<evidence type="ECO:0000256" key="4">
    <source>
        <dbReference type="ARBA" id="ARBA00023012"/>
    </source>
</evidence>
<dbReference type="SMART" id="SM00448">
    <property type="entry name" value="REC"/>
    <property type="match status" value="1"/>
</dbReference>
<feature type="modified residue" description="4-aspartylphosphate" evidence="8">
    <location>
        <position position="53"/>
    </location>
</feature>
<dbReference type="Proteomes" id="UP000464780">
    <property type="component" value="Chromosome"/>
</dbReference>
<dbReference type="InterPro" id="IPR036388">
    <property type="entry name" value="WH-like_DNA-bd_sf"/>
</dbReference>
<dbReference type="GeneID" id="51133923"/>
<dbReference type="PROSITE" id="PS51755">
    <property type="entry name" value="OMPR_PHOB"/>
    <property type="match status" value="1"/>
</dbReference>
<reference evidence="15 18" key="3">
    <citation type="submission" date="2018-03" db="EMBL/GenBank/DDBJ databases">
        <title>The complete genome of bacterial strain SGAir0260.</title>
        <authorList>
            <person name="Schuster S.C."/>
        </authorList>
    </citation>
    <scope>NUCLEOTIDE SEQUENCE [LARGE SCALE GENOMIC DNA]</scope>
    <source>
        <strain evidence="15 18">SGAir0260</strain>
    </source>
</reference>
<dbReference type="InterPro" id="IPR001789">
    <property type="entry name" value="Sig_transdc_resp-reg_receiver"/>
</dbReference>
<reference evidence="14 17" key="2">
    <citation type="submission" date="2017-09" db="EMBL/GenBank/DDBJ databases">
        <title>Large-scale bioinformatics analysis of Bacillus genomes uncovers conserved roles of natural products in bacterial physiology.</title>
        <authorList>
            <consortium name="Agbiome Team Llc"/>
            <person name="Bleich R.M."/>
            <person name="Grubbs K.J."/>
            <person name="Santa Maria K.C."/>
            <person name="Allen S.E."/>
            <person name="Farag S."/>
            <person name="Shank E.A."/>
            <person name="Bowers A."/>
        </authorList>
    </citation>
    <scope>NUCLEOTIDE SEQUENCE [LARGE SCALE GENOMIC DNA]</scope>
    <source>
        <strain evidence="14 17">AFS060282</strain>
    </source>
</reference>
<dbReference type="Proteomes" id="UP001197806">
    <property type="component" value="Unassembled WGS sequence"/>
</dbReference>
<dbReference type="EMBL" id="LCYI01000012">
    <property type="protein sequence ID" value="KLA31578.1"/>
    <property type="molecule type" value="Genomic_DNA"/>
</dbReference>
<dbReference type="SMART" id="SM00862">
    <property type="entry name" value="Trans_reg_C"/>
    <property type="match status" value="1"/>
</dbReference>
<keyword evidence="3 8" id="KW-0597">Phosphoprotein</keyword>
<evidence type="ECO:0000313" key="12">
    <source>
        <dbReference type="EMBL" id="KLA31578.1"/>
    </source>
</evidence>
<dbReference type="GO" id="GO:0032993">
    <property type="term" value="C:protein-DNA complex"/>
    <property type="evidence" value="ECO:0007669"/>
    <property type="project" value="TreeGrafter"/>
</dbReference>
<reference evidence="12 16" key="1">
    <citation type="submission" date="2015-04" db="EMBL/GenBank/DDBJ databases">
        <title>Draft Genome Sequences of Eight Spore-Forming Food Isolates of Bacillus cereus Genome sequencing.</title>
        <authorList>
            <person name="Krawcyk A.O."/>
            <person name="de Jong A."/>
            <person name="Eijlander R.T."/>
            <person name="Berendsen E.M."/>
            <person name="Holsappel S."/>
            <person name="Wells-Bennik M."/>
            <person name="Kuipers O.P."/>
        </authorList>
    </citation>
    <scope>NUCLEOTIDE SEQUENCE [LARGE SCALE GENOMIC DNA]</scope>
    <source>
        <strain evidence="12 16">B4077</strain>
    </source>
</reference>
<dbReference type="InterPro" id="IPR011006">
    <property type="entry name" value="CheY-like_superfamily"/>
</dbReference>
<evidence type="ECO:0000256" key="1">
    <source>
        <dbReference type="ARBA" id="ARBA00004496"/>
    </source>
</evidence>
<keyword evidence="7" id="KW-0804">Transcription</keyword>
<evidence type="ECO:0000259" key="10">
    <source>
        <dbReference type="PROSITE" id="PS50110"/>
    </source>
</evidence>
<evidence type="ECO:0000256" key="7">
    <source>
        <dbReference type="ARBA" id="ARBA00023163"/>
    </source>
</evidence>
<dbReference type="Pfam" id="PF00486">
    <property type="entry name" value="Trans_reg_C"/>
    <property type="match status" value="1"/>
</dbReference>
<evidence type="ECO:0000313" key="18">
    <source>
        <dbReference type="Proteomes" id="UP000464780"/>
    </source>
</evidence>
<dbReference type="InterPro" id="IPR016032">
    <property type="entry name" value="Sig_transdc_resp-reg_C-effctor"/>
</dbReference>
<dbReference type="Gene3D" id="6.10.250.690">
    <property type="match status" value="1"/>
</dbReference>
<keyword evidence="2" id="KW-0963">Cytoplasm</keyword>
<dbReference type="FunFam" id="1.10.10.10:FF:000018">
    <property type="entry name" value="DNA-binding response regulator ResD"/>
    <property type="match status" value="1"/>
</dbReference>
<evidence type="ECO:0000313" key="16">
    <source>
        <dbReference type="Proteomes" id="UP000035214"/>
    </source>
</evidence>
<evidence type="ECO:0000313" key="13">
    <source>
        <dbReference type="EMBL" id="MBY0038309.1"/>
    </source>
</evidence>
<evidence type="ECO:0000256" key="3">
    <source>
        <dbReference type="ARBA" id="ARBA00022553"/>
    </source>
</evidence>
<evidence type="ECO:0000256" key="5">
    <source>
        <dbReference type="ARBA" id="ARBA00023015"/>
    </source>
</evidence>
<dbReference type="FunFam" id="3.40.50.2300:FF:000001">
    <property type="entry name" value="DNA-binding response regulator PhoB"/>
    <property type="match status" value="1"/>
</dbReference>
<protein>
    <submittedName>
        <fullName evidence="14">DNA-binding response regulator</fullName>
    </submittedName>
    <submittedName>
        <fullName evidence="13">Response regulator transcription factor</fullName>
    </submittedName>
</protein>
<dbReference type="Gene3D" id="1.10.10.10">
    <property type="entry name" value="Winged helix-like DNA-binding domain superfamily/Winged helix DNA-binding domain"/>
    <property type="match status" value="1"/>
</dbReference>
<evidence type="ECO:0000256" key="8">
    <source>
        <dbReference type="PROSITE-ProRule" id="PRU00169"/>
    </source>
</evidence>
<feature type="domain" description="Response regulatory" evidence="10">
    <location>
        <begin position="4"/>
        <end position="117"/>
    </location>
</feature>
<accession>A0A0A3VTT7</accession>
<comment type="subcellular location">
    <subcellularLocation>
        <location evidence="1">Cytoplasm</location>
    </subcellularLocation>
</comment>
<evidence type="ECO:0000256" key="2">
    <source>
        <dbReference type="ARBA" id="ARBA00022490"/>
    </source>
</evidence>
<dbReference type="Gene3D" id="3.40.50.2300">
    <property type="match status" value="1"/>
</dbReference>
<gene>
    <name evidence="12" type="ORF">B4077_2324</name>
    <name evidence="15" type="ORF">C1N66_24015</name>
    <name evidence="14" type="ORF">COK98_17900</name>
    <name evidence="13" type="ORF">H7U08_17405</name>
</gene>
<dbReference type="CDD" id="cd17574">
    <property type="entry name" value="REC_OmpR"/>
    <property type="match status" value="1"/>
</dbReference>
<dbReference type="GO" id="GO:0000156">
    <property type="term" value="F:phosphorelay response regulator activity"/>
    <property type="evidence" value="ECO:0007669"/>
    <property type="project" value="TreeGrafter"/>
</dbReference>
<dbReference type="GO" id="GO:0000976">
    <property type="term" value="F:transcription cis-regulatory region binding"/>
    <property type="evidence" value="ECO:0007669"/>
    <property type="project" value="TreeGrafter"/>
</dbReference>
<dbReference type="GO" id="GO:0005829">
    <property type="term" value="C:cytosol"/>
    <property type="evidence" value="ECO:0007669"/>
    <property type="project" value="TreeGrafter"/>
</dbReference>
<dbReference type="CDD" id="cd00383">
    <property type="entry name" value="trans_reg_C"/>
    <property type="match status" value="1"/>
</dbReference>
<evidence type="ECO:0000313" key="14">
    <source>
        <dbReference type="EMBL" id="PFV06403.1"/>
    </source>
</evidence>
<dbReference type="PANTHER" id="PTHR48111:SF40">
    <property type="entry name" value="PHOSPHATE REGULON TRANSCRIPTIONAL REGULATORY PROTEIN PHOB"/>
    <property type="match status" value="1"/>
</dbReference>
<feature type="domain" description="OmpR/PhoB-type" evidence="11">
    <location>
        <begin position="132"/>
        <end position="231"/>
    </location>
</feature>
<dbReference type="EMBL" id="NVDQ01000026">
    <property type="protein sequence ID" value="PFV06403.1"/>
    <property type="molecule type" value="Genomic_DNA"/>
</dbReference>
<evidence type="ECO:0000313" key="17">
    <source>
        <dbReference type="Proteomes" id="UP000226257"/>
    </source>
</evidence>
<sequence length="237" mass="27881">MKKRILIVEDEENIREVCKRYLEREEYEVYTAVNGKEGWDLFLTHQPDLIILDLMMPKKDGWELCEEIRQQSNVPIIMLTAKGEERDRILGLTMGADDYLTKPFSPRELVLRVQIILRRGSHVPIQAKESLLEVIEFPDLKIYPKTRYVLVCDKEVELTVKEFEVLYLMAKHPKQVFSRSQLLELIWDFGHEGASNTVTVLVSRLREKLEKHTIKNRWIHTVWGIGYRFEPNGGNET</sequence>
<dbReference type="PATRIC" id="fig|1396.428.peg.2019"/>
<dbReference type="GO" id="GO:0006355">
    <property type="term" value="P:regulation of DNA-templated transcription"/>
    <property type="evidence" value="ECO:0007669"/>
    <property type="project" value="InterPro"/>
</dbReference>
<reference evidence="13" key="4">
    <citation type="submission" date="2020-08" db="EMBL/GenBank/DDBJ databases">
        <title>Fungal Genomes of the International Space Station.</title>
        <authorList>
            <person name="Seuylemezian A."/>
            <person name="Singh N.K."/>
            <person name="Wood J."/>
            <person name="Venkateswaran K."/>
        </authorList>
    </citation>
    <scope>NUCLEOTIDE SEQUENCE</scope>
    <source>
        <strain evidence="13">I2-B2</strain>
    </source>
</reference>
<dbReference type="AlphaFoldDB" id="A0A0A3VTT7"/>
<dbReference type="SUPFAM" id="SSF46894">
    <property type="entry name" value="C-terminal effector domain of the bipartite response regulators"/>
    <property type="match status" value="1"/>
</dbReference>
<dbReference type="PANTHER" id="PTHR48111">
    <property type="entry name" value="REGULATOR OF RPOS"/>
    <property type="match status" value="1"/>
</dbReference>
<evidence type="ECO:0000256" key="9">
    <source>
        <dbReference type="PROSITE-ProRule" id="PRU01091"/>
    </source>
</evidence>
<evidence type="ECO:0000259" key="11">
    <source>
        <dbReference type="PROSITE" id="PS51755"/>
    </source>
</evidence>
<dbReference type="InterPro" id="IPR001867">
    <property type="entry name" value="OmpR/PhoB-type_DNA-bd"/>
</dbReference>
<keyword evidence="4" id="KW-0902">Two-component regulatory system</keyword>
<organism evidence="12 16">
    <name type="scientific">Bacillus cereus</name>
    <dbReference type="NCBI Taxonomy" id="1396"/>
    <lineage>
        <taxon>Bacteria</taxon>
        <taxon>Bacillati</taxon>
        <taxon>Bacillota</taxon>
        <taxon>Bacilli</taxon>
        <taxon>Bacillales</taxon>
        <taxon>Bacillaceae</taxon>
        <taxon>Bacillus</taxon>
        <taxon>Bacillus cereus group</taxon>
    </lineage>
</organism>
<dbReference type="SUPFAM" id="SSF52172">
    <property type="entry name" value="CheY-like"/>
    <property type="match status" value="1"/>
</dbReference>
<evidence type="ECO:0000313" key="15">
    <source>
        <dbReference type="EMBL" id="QHV46034.1"/>
    </source>
</evidence>
<keyword evidence="5" id="KW-0805">Transcription regulation</keyword>
<evidence type="ECO:0000256" key="6">
    <source>
        <dbReference type="ARBA" id="ARBA00023125"/>
    </source>
</evidence>
<feature type="DNA-binding region" description="OmpR/PhoB-type" evidence="9">
    <location>
        <begin position="132"/>
        <end position="231"/>
    </location>
</feature>
<proteinExistence type="predicted"/>
<keyword evidence="6 9" id="KW-0238">DNA-binding</keyword>
<dbReference type="EMBL" id="JACLPZ010000019">
    <property type="protein sequence ID" value="MBY0038309.1"/>
    <property type="molecule type" value="Genomic_DNA"/>
</dbReference>